<dbReference type="InterPro" id="IPR000086">
    <property type="entry name" value="NUDIX_hydrolase_dom"/>
</dbReference>
<accession>A0A0S8G4B9</accession>
<evidence type="ECO:0000313" key="3">
    <source>
        <dbReference type="EMBL" id="KPK67814.1"/>
    </source>
</evidence>
<dbReference type="Pfam" id="PF00293">
    <property type="entry name" value="NUDIX"/>
    <property type="match status" value="1"/>
</dbReference>
<dbReference type="EMBL" id="LJUO01000199">
    <property type="protein sequence ID" value="KPK67814.1"/>
    <property type="molecule type" value="Genomic_DNA"/>
</dbReference>
<evidence type="ECO:0000256" key="1">
    <source>
        <dbReference type="ARBA" id="ARBA00022801"/>
    </source>
</evidence>
<dbReference type="Gene3D" id="3.90.79.10">
    <property type="entry name" value="Nucleoside Triphosphate Pyrophosphohydrolase"/>
    <property type="match status" value="1"/>
</dbReference>
<evidence type="ECO:0000313" key="4">
    <source>
        <dbReference type="Proteomes" id="UP000051096"/>
    </source>
</evidence>
<dbReference type="SUPFAM" id="SSF55811">
    <property type="entry name" value="Nudix"/>
    <property type="match status" value="1"/>
</dbReference>
<dbReference type="PANTHER" id="PTHR43736">
    <property type="entry name" value="ADP-RIBOSE PYROPHOSPHATASE"/>
    <property type="match status" value="1"/>
</dbReference>
<dbReference type="GO" id="GO:0016787">
    <property type="term" value="F:hydrolase activity"/>
    <property type="evidence" value="ECO:0007669"/>
    <property type="project" value="UniProtKB-KW"/>
</dbReference>
<reference evidence="3 4" key="1">
    <citation type="journal article" date="2015" name="Microbiome">
        <title>Genomic resolution of linkages in carbon, nitrogen, and sulfur cycling among widespread estuary sediment bacteria.</title>
        <authorList>
            <person name="Baker B.J."/>
            <person name="Lazar C.S."/>
            <person name="Teske A.P."/>
            <person name="Dick G.J."/>
        </authorList>
    </citation>
    <scope>NUCLEOTIDE SEQUENCE [LARGE SCALE GENOMIC DNA]</scope>
    <source>
        <strain evidence="3">SM23_60</strain>
    </source>
</reference>
<feature type="domain" description="Nudix hydrolase" evidence="2">
    <location>
        <begin position="1"/>
        <end position="125"/>
    </location>
</feature>
<dbReference type="InterPro" id="IPR015797">
    <property type="entry name" value="NUDIX_hydrolase-like_dom_sf"/>
</dbReference>
<proteinExistence type="predicted"/>
<dbReference type="AlphaFoldDB" id="A0A0S8G4B9"/>
<comment type="caution">
    <text evidence="3">The sequence shown here is derived from an EMBL/GenBank/DDBJ whole genome shotgun (WGS) entry which is preliminary data.</text>
</comment>
<protein>
    <recommendedName>
        <fullName evidence="2">Nudix hydrolase domain-containing protein</fullName>
    </recommendedName>
</protein>
<dbReference type="PROSITE" id="PS00893">
    <property type="entry name" value="NUDIX_BOX"/>
    <property type="match status" value="1"/>
</dbReference>
<name>A0A0S8G4B9_UNCW3</name>
<dbReference type="Proteomes" id="UP000051096">
    <property type="component" value="Unassembled WGS sequence"/>
</dbReference>
<gene>
    <name evidence="3" type="ORF">AMJ87_12800</name>
</gene>
<dbReference type="InterPro" id="IPR020084">
    <property type="entry name" value="NUDIX_hydrolase_CS"/>
</dbReference>
<evidence type="ECO:0000259" key="2">
    <source>
        <dbReference type="PROSITE" id="PS51462"/>
    </source>
</evidence>
<sequence>MIKDAVAVVLQKKGAFLLIRRAKKGQAEDYWCPITGAVEQGETQADAVVREAQEEMGLDVRPVKKVWQCYTQDKQYMIHWWCAELVSERIRVNPSEVKEYRWLHYRDMHTLEKMFKEDLHFFKLMSARLDG</sequence>
<dbReference type="PANTHER" id="PTHR43736:SF1">
    <property type="entry name" value="DIHYDRONEOPTERIN TRIPHOSPHATE DIPHOSPHATASE"/>
    <property type="match status" value="1"/>
</dbReference>
<dbReference type="PROSITE" id="PS51462">
    <property type="entry name" value="NUDIX"/>
    <property type="match status" value="1"/>
</dbReference>
<organism evidence="3 4">
    <name type="scientific">candidate division WOR_3 bacterium SM23_60</name>
    <dbReference type="NCBI Taxonomy" id="1703780"/>
    <lineage>
        <taxon>Bacteria</taxon>
        <taxon>Bacteria division WOR-3</taxon>
    </lineage>
</organism>
<keyword evidence="1" id="KW-0378">Hydrolase</keyword>